<evidence type="ECO:0000256" key="3">
    <source>
        <dbReference type="ARBA" id="ARBA00022692"/>
    </source>
</evidence>
<feature type="region of interest" description="Disordered" evidence="7">
    <location>
        <begin position="247"/>
        <end position="289"/>
    </location>
</feature>
<comment type="similarity">
    <text evidence="2 6">Belongs to the SURF1 family.</text>
</comment>
<keyword evidence="3 6" id="KW-0812">Transmembrane</keyword>
<dbReference type="Pfam" id="PF02104">
    <property type="entry name" value="SURF1"/>
    <property type="match status" value="1"/>
</dbReference>
<dbReference type="CDD" id="cd06662">
    <property type="entry name" value="SURF1"/>
    <property type="match status" value="1"/>
</dbReference>
<feature type="transmembrane region" description="Helical" evidence="6">
    <location>
        <begin position="223"/>
        <end position="242"/>
    </location>
</feature>
<reference evidence="8" key="2">
    <citation type="submission" date="2023-01" db="EMBL/GenBank/DDBJ databases">
        <authorList>
            <person name="Sun Q."/>
            <person name="Evtushenko L."/>
        </authorList>
    </citation>
    <scope>NUCLEOTIDE SEQUENCE</scope>
    <source>
        <strain evidence="8">VKM Ac-1321</strain>
    </source>
</reference>
<comment type="subcellular location">
    <subcellularLocation>
        <location evidence="6">Cell membrane</location>
        <topology evidence="6">Multi-pass membrane protein</topology>
    </subcellularLocation>
    <subcellularLocation>
        <location evidence="1">Membrane</location>
    </subcellularLocation>
</comment>
<dbReference type="PANTHER" id="PTHR23427">
    <property type="entry name" value="SURFEIT LOCUS PROTEIN"/>
    <property type="match status" value="1"/>
</dbReference>
<comment type="caution">
    <text evidence="8">The sequence shown here is derived from an EMBL/GenBank/DDBJ whole genome shotgun (WGS) entry which is preliminary data.</text>
</comment>
<name>A0A9W6NS53_9ACTN</name>
<evidence type="ECO:0000256" key="5">
    <source>
        <dbReference type="ARBA" id="ARBA00023136"/>
    </source>
</evidence>
<protein>
    <recommendedName>
        <fullName evidence="6">SURF1-like protein</fullName>
    </recommendedName>
</protein>
<feature type="transmembrane region" description="Helical" evidence="6">
    <location>
        <begin position="12"/>
        <end position="32"/>
    </location>
</feature>
<dbReference type="GO" id="GO:0005886">
    <property type="term" value="C:plasma membrane"/>
    <property type="evidence" value="ECO:0007669"/>
    <property type="project" value="UniProtKB-SubCell"/>
</dbReference>
<feature type="compositionally biased region" description="Basic and acidic residues" evidence="7">
    <location>
        <begin position="271"/>
        <end position="289"/>
    </location>
</feature>
<evidence type="ECO:0000313" key="9">
    <source>
        <dbReference type="Proteomes" id="UP001143480"/>
    </source>
</evidence>
<dbReference type="InterPro" id="IPR045214">
    <property type="entry name" value="Surf1/Surf4"/>
</dbReference>
<sequence>MIVYRFLATPRWLGYAALTLAAATVMVLLGLWQLDRYHQRAEINARISAGTAATPVPLTAVVGAPSGAAGTVGPAPAEHSEWTRVTVTGRFDPAHEILVRGRTVEGAVGFEVLTPLVLPDGTAVLVDRGWVRPAAAGALTTPDVPAAPDGSVTVSGRLVPAESRGGRPQQVAGHAEIRRITPTEIAPGLPYAIFDAYVSADQPAPGLVAVPAEKQNALQNAGYVLQWWLFAAMTIYGFGYLARREARGPRPDNLLDDEDDDAHAEEDDAHADDGDTRAEAAEQLHDTPR</sequence>
<evidence type="ECO:0000256" key="4">
    <source>
        <dbReference type="ARBA" id="ARBA00022989"/>
    </source>
</evidence>
<keyword evidence="4 6" id="KW-1133">Transmembrane helix</keyword>
<dbReference type="EMBL" id="BSFP01000079">
    <property type="protein sequence ID" value="GLL06807.1"/>
    <property type="molecule type" value="Genomic_DNA"/>
</dbReference>
<keyword evidence="9" id="KW-1185">Reference proteome</keyword>
<dbReference type="AlphaFoldDB" id="A0A9W6NS53"/>
<evidence type="ECO:0000256" key="7">
    <source>
        <dbReference type="SAM" id="MobiDB-lite"/>
    </source>
</evidence>
<proteinExistence type="inferred from homology"/>
<dbReference type="PROSITE" id="PS50895">
    <property type="entry name" value="SURF1"/>
    <property type="match status" value="1"/>
</dbReference>
<accession>A0A9W6NS53</accession>
<evidence type="ECO:0000256" key="6">
    <source>
        <dbReference type="RuleBase" id="RU363076"/>
    </source>
</evidence>
<keyword evidence="6" id="KW-1003">Cell membrane</keyword>
<dbReference type="InterPro" id="IPR002994">
    <property type="entry name" value="Surf1/Shy1"/>
</dbReference>
<evidence type="ECO:0000256" key="1">
    <source>
        <dbReference type="ARBA" id="ARBA00004370"/>
    </source>
</evidence>
<gene>
    <name evidence="8" type="ORF">GCM10017581_085570</name>
</gene>
<feature type="compositionally biased region" description="Acidic residues" evidence="7">
    <location>
        <begin position="254"/>
        <end position="270"/>
    </location>
</feature>
<reference evidence="8" key="1">
    <citation type="journal article" date="2014" name="Int. J. Syst. Evol. Microbiol.">
        <title>Complete genome sequence of Corynebacterium casei LMG S-19264T (=DSM 44701T), isolated from a smear-ripened cheese.</title>
        <authorList>
            <consortium name="US DOE Joint Genome Institute (JGI-PGF)"/>
            <person name="Walter F."/>
            <person name="Albersmeier A."/>
            <person name="Kalinowski J."/>
            <person name="Ruckert C."/>
        </authorList>
    </citation>
    <scope>NUCLEOTIDE SEQUENCE</scope>
    <source>
        <strain evidence="8">VKM Ac-1321</strain>
    </source>
</reference>
<evidence type="ECO:0000256" key="2">
    <source>
        <dbReference type="ARBA" id="ARBA00007165"/>
    </source>
</evidence>
<dbReference type="PANTHER" id="PTHR23427:SF2">
    <property type="entry name" value="SURFEIT LOCUS PROTEIN 1"/>
    <property type="match status" value="1"/>
</dbReference>
<keyword evidence="5 6" id="KW-0472">Membrane</keyword>
<organism evidence="8 9">
    <name type="scientific">Dactylosporangium matsuzakiense</name>
    <dbReference type="NCBI Taxonomy" id="53360"/>
    <lineage>
        <taxon>Bacteria</taxon>
        <taxon>Bacillati</taxon>
        <taxon>Actinomycetota</taxon>
        <taxon>Actinomycetes</taxon>
        <taxon>Micromonosporales</taxon>
        <taxon>Micromonosporaceae</taxon>
        <taxon>Dactylosporangium</taxon>
    </lineage>
</organism>
<evidence type="ECO:0000313" key="8">
    <source>
        <dbReference type="EMBL" id="GLL06807.1"/>
    </source>
</evidence>
<dbReference type="Proteomes" id="UP001143480">
    <property type="component" value="Unassembled WGS sequence"/>
</dbReference>